<dbReference type="Proteomes" id="UP000286031">
    <property type="component" value="Unassembled WGS sequence"/>
</dbReference>
<name>A0A413EYW3_BACOV</name>
<reference evidence="1 2" key="1">
    <citation type="submission" date="2018-08" db="EMBL/GenBank/DDBJ databases">
        <title>A genome reference for cultivated species of the human gut microbiota.</title>
        <authorList>
            <person name="Zou Y."/>
            <person name="Xue W."/>
            <person name="Luo G."/>
        </authorList>
    </citation>
    <scope>NUCLEOTIDE SEQUENCE [LARGE SCALE GENOMIC DNA]</scope>
    <source>
        <strain evidence="1 2">AF04-46</strain>
    </source>
</reference>
<dbReference type="EMBL" id="QSBI01000001">
    <property type="protein sequence ID" value="RGX13262.1"/>
    <property type="molecule type" value="Genomic_DNA"/>
</dbReference>
<evidence type="ECO:0000313" key="2">
    <source>
        <dbReference type="Proteomes" id="UP000286031"/>
    </source>
</evidence>
<evidence type="ECO:0000313" key="1">
    <source>
        <dbReference type="EMBL" id="RGX13262.1"/>
    </source>
</evidence>
<dbReference type="AlphaFoldDB" id="A0A413EYW3"/>
<proteinExistence type="predicted"/>
<gene>
    <name evidence="1" type="ORF">DWV35_00385</name>
</gene>
<accession>A0A413EYW3</accession>
<organism evidence="1 2">
    <name type="scientific">Bacteroides ovatus</name>
    <dbReference type="NCBI Taxonomy" id="28116"/>
    <lineage>
        <taxon>Bacteria</taxon>
        <taxon>Pseudomonadati</taxon>
        <taxon>Bacteroidota</taxon>
        <taxon>Bacteroidia</taxon>
        <taxon>Bacteroidales</taxon>
        <taxon>Bacteroidaceae</taxon>
        <taxon>Bacteroides</taxon>
    </lineage>
</organism>
<comment type="caution">
    <text evidence="1">The sequence shown here is derived from an EMBL/GenBank/DDBJ whole genome shotgun (WGS) entry which is preliminary data.</text>
</comment>
<protein>
    <submittedName>
        <fullName evidence="1">Uncharacterized protein</fullName>
    </submittedName>
</protein>
<sequence length="85" mass="9835">MQVVLPSFCLFLPFTRRNAVALASCKKEEGSFNFGHETGFKLQKPGHNTSAYIFFLSGSFFIHQKPFLSYQEALLFSKFLFFQRL</sequence>